<dbReference type="AlphaFoldDB" id="A0A7S4AX13"/>
<evidence type="ECO:0000313" key="2">
    <source>
        <dbReference type="EMBL" id="CAE0729479.1"/>
    </source>
</evidence>
<protein>
    <submittedName>
        <fullName evidence="2">Uncharacterized protein</fullName>
    </submittedName>
</protein>
<feature type="region of interest" description="Disordered" evidence="1">
    <location>
        <begin position="50"/>
        <end position="71"/>
    </location>
</feature>
<accession>A0A7S4AX13</accession>
<evidence type="ECO:0000256" key="1">
    <source>
        <dbReference type="SAM" id="MobiDB-lite"/>
    </source>
</evidence>
<organism evidence="2">
    <name type="scientific">Pseudo-nitzschia australis</name>
    <dbReference type="NCBI Taxonomy" id="44445"/>
    <lineage>
        <taxon>Eukaryota</taxon>
        <taxon>Sar</taxon>
        <taxon>Stramenopiles</taxon>
        <taxon>Ochrophyta</taxon>
        <taxon>Bacillariophyta</taxon>
        <taxon>Bacillariophyceae</taxon>
        <taxon>Bacillariophycidae</taxon>
        <taxon>Bacillariales</taxon>
        <taxon>Bacillariaceae</taxon>
        <taxon>Pseudo-nitzschia</taxon>
    </lineage>
</organism>
<sequence>MGAKAVYRSINDRNVGQIGLGTRIKRRLRLKGLFGKKDNVNPHETKLIKDENRSIDDTTVGESPIKEKESDSYSQEFDVYFASSFLPHVNVAENDATDRGSKKNSVHWKAFMDAEKMLIPPSPPKKARARKETLNYQYPTNNEREGKIRPTNLTKAFQNEVVTAITPFVEQNKHFITAVQSPPKTIVAMTDKPKESPPNPLNKAKDLFTFDGDLVDTVDKSQGDFNKMLNKMSSETRTIQLTNPFSNESIVSSHLKSEMNGTIETEGETTETDMPFPRTMKGIAKYFSQLQIGPDETSDASFSCEDTYGTTGTTVFQELVRSKDAIAKLFSSMASEPTQRNPMQPSCQTNIWSFLDCANTDTLVNKVGQDRSKDLSNSPLDHSWFSVYEDSDTISKLSLPTESYYDVSLSMVSEVSPIIRPTIDPMARTGHDEMCF</sequence>
<name>A0A7S4AX13_9STRA</name>
<proteinExistence type="predicted"/>
<dbReference type="EMBL" id="HBIX01034107">
    <property type="protein sequence ID" value="CAE0729479.1"/>
    <property type="molecule type" value="Transcribed_RNA"/>
</dbReference>
<gene>
    <name evidence="2" type="ORF">PAUS00366_LOCUS22264</name>
</gene>
<reference evidence="2" key="1">
    <citation type="submission" date="2021-01" db="EMBL/GenBank/DDBJ databases">
        <authorList>
            <person name="Corre E."/>
            <person name="Pelletier E."/>
            <person name="Niang G."/>
            <person name="Scheremetjew M."/>
            <person name="Finn R."/>
            <person name="Kale V."/>
            <person name="Holt S."/>
            <person name="Cochrane G."/>
            <person name="Meng A."/>
            <person name="Brown T."/>
            <person name="Cohen L."/>
        </authorList>
    </citation>
    <scope>NUCLEOTIDE SEQUENCE</scope>
    <source>
        <strain evidence="2">10249 10 AB</strain>
    </source>
</reference>